<gene>
    <name evidence="2" type="ORF">G3M78_03200</name>
</gene>
<reference evidence="3" key="1">
    <citation type="submission" date="2020-02" db="EMBL/GenBank/DDBJ databases">
        <title>Genomic and physiological characterization of two novel Nitrospinaceae genera.</title>
        <authorList>
            <person name="Mueller A.J."/>
            <person name="Jung M.-Y."/>
            <person name="Strachan C.R."/>
            <person name="Herbold C.W."/>
            <person name="Kirkegaard R.H."/>
            <person name="Daims H."/>
        </authorList>
    </citation>
    <scope>NUCLEOTIDE SEQUENCE [LARGE SCALE GENOMIC DNA]</scope>
</reference>
<feature type="region of interest" description="Disordered" evidence="1">
    <location>
        <begin position="66"/>
        <end position="98"/>
    </location>
</feature>
<evidence type="ECO:0000313" key="3">
    <source>
        <dbReference type="Proteomes" id="UP000594464"/>
    </source>
</evidence>
<dbReference type="KEGG" id="nva:G3M78_03200"/>
<organism evidence="2 3">
    <name type="scientific">Candidatus Nitrohelix vancouverensis</name>
    <dbReference type="NCBI Taxonomy" id="2705534"/>
    <lineage>
        <taxon>Bacteria</taxon>
        <taxon>Pseudomonadati</taxon>
        <taxon>Nitrospinota/Tectimicrobiota group</taxon>
        <taxon>Nitrospinota</taxon>
        <taxon>Nitrospinia</taxon>
        <taxon>Nitrospinales</taxon>
        <taxon>Nitrospinaceae</taxon>
        <taxon>Candidatus Nitrohelix</taxon>
    </lineage>
</organism>
<evidence type="ECO:0000313" key="2">
    <source>
        <dbReference type="EMBL" id="QPJ64455.1"/>
    </source>
</evidence>
<protein>
    <submittedName>
        <fullName evidence="2">Uncharacterized protein</fullName>
    </submittedName>
</protein>
<feature type="compositionally biased region" description="Acidic residues" evidence="1">
    <location>
        <begin position="79"/>
        <end position="98"/>
    </location>
</feature>
<name>A0A7T0G2K7_9BACT</name>
<dbReference type="EMBL" id="CP048620">
    <property type="protein sequence ID" value="QPJ64455.1"/>
    <property type="molecule type" value="Genomic_DNA"/>
</dbReference>
<feature type="compositionally biased region" description="Basic and acidic residues" evidence="1">
    <location>
        <begin position="66"/>
        <end position="78"/>
    </location>
</feature>
<sequence>MSTEPENKAENTPANPEGEAITAEEAQEQQIDLNLIFPDEERDLNALFPDEESRQLLKHITKNKKDLNTLKERFKEENNLEEEEEEDSEETETDNASD</sequence>
<feature type="compositionally biased region" description="Low complexity" evidence="1">
    <location>
        <begin position="17"/>
        <end position="27"/>
    </location>
</feature>
<accession>A0A7T0G2K7</accession>
<proteinExistence type="predicted"/>
<dbReference type="AlphaFoldDB" id="A0A7T0G2K7"/>
<dbReference type="Proteomes" id="UP000594464">
    <property type="component" value="Chromosome"/>
</dbReference>
<evidence type="ECO:0000256" key="1">
    <source>
        <dbReference type="SAM" id="MobiDB-lite"/>
    </source>
</evidence>
<feature type="region of interest" description="Disordered" evidence="1">
    <location>
        <begin position="1"/>
        <end position="27"/>
    </location>
</feature>